<dbReference type="OrthoDB" id="9816309at2"/>
<dbReference type="STRING" id="119641.SAMN05421842_11355"/>
<reference evidence="7 8" key="1">
    <citation type="submission" date="2016-10" db="EMBL/GenBank/DDBJ databases">
        <authorList>
            <person name="de Groot N.N."/>
        </authorList>
    </citation>
    <scope>NUCLEOTIDE SEQUENCE [LARGE SCALE GENOMIC DNA]</scope>
    <source>
        <strain evidence="7 8">DSM 12992</strain>
    </source>
</reference>
<evidence type="ECO:0000259" key="6">
    <source>
        <dbReference type="PROSITE" id="PS50123"/>
    </source>
</evidence>
<dbReference type="InterPro" id="IPR022642">
    <property type="entry name" value="CheR_C"/>
</dbReference>
<dbReference type="InterPro" id="IPR050903">
    <property type="entry name" value="Bact_Chemotaxis_MeTrfase"/>
</dbReference>
<evidence type="ECO:0000256" key="5">
    <source>
        <dbReference type="ARBA" id="ARBA00022691"/>
    </source>
</evidence>
<keyword evidence="5" id="KW-0949">S-adenosyl-L-methionine</keyword>
<dbReference type="PRINTS" id="PR00996">
    <property type="entry name" value="CHERMTFRASE"/>
</dbReference>
<feature type="domain" description="CheR-type methyltransferase" evidence="6">
    <location>
        <begin position="1"/>
        <end position="271"/>
    </location>
</feature>
<dbReference type="SUPFAM" id="SSF53335">
    <property type="entry name" value="S-adenosyl-L-methionine-dependent methyltransferases"/>
    <property type="match status" value="1"/>
</dbReference>
<dbReference type="EMBL" id="FOMG01000013">
    <property type="protein sequence ID" value="SFC91611.1"/>
    <property type="molecule type" value="Genomic_DNA"/>
</dbReference>
<dbReference type="InterPro" id="IPR022641">
    <property type="entry name" value="CheR_N"/>
</dbReference>
<dbReference type="PANTHER" id="PTHR24422">
    <property type="entry name" value="CHEMOTAXIS PROTEIN METHYLTRANSFERASE"/>
    <property type="match status" value="1"/>
</dbReference>
<dbReference type="PROSITE" id="PS50123">
    <property type="entry name" value="CHER"/>
    <property type="match status" value="1"/>
</dbReference>
<dbReference type="AlphaFoldDB" id="A0A1I1N1U7"/>
<dbReference type="Gene3D" id="3.40.50.150">
    <property type="entry name" value="Vaccinia Virus protein VP39"/>
    <property type="match status" value="1"/>
</dbReference>
<dbReference type="Proteomes" id="UP000199263">
    <property type="component" value="Unassembled WGS sequence"/>
</dbReference>
<dbReference type="InterPro" id="IPR026024">
    <property type="entry name" value="Chemotaxis_MeTrfase_CheR"/>
</dbReference>
<organism evidence="7 8">
    <name type="scientific">Clostridium uliginosum</name>
    <dbReference type="NCBI Taxonomy" id="119641"/>
    <lineage>
        <taxon>Bacteria</taxon>
        <taxon>Bacillati</taxon>
        <taxon>Bacillota</taxon>
        <taxon>Clostridia</taxon>
        <taxon>Eubacteriales</taxon>
        <taxon>Clostridiaceae</taxon>
        <taxon>Clostridium</taxon>
    </lineage>
</organism>
<sequence>MITMNDREFKQLTDLIRCNYGISLSKEKKSLIIGRLHNILSKKGLNNFSEYYNYIISDKSGQAVIELINKITTNHTFFMREINHFNYFNSTVLPYLVSNVKNKDLRIWSAGCSTGEEPYTLAMIIADYLGINKQQWNTNILATDISSDVINYASKGLYSDDQVKPIPEKWKKNYFKKFDDGNSILVDRIKNEVIYRKFNLMENIFPFKKKFHVIFCRNVMIYFNEKTKHNLINKFYECTEQGGYLFIGYSESINHDKTKYKYIMPAIYRKE</sequence>
<dbReference type="Pfam" id="PF03705">
    <property type="entry name" value="CheR_N"/>
    <property type="match status" value="1"/>
</dbReference>
<dbReference type="InterPro" id="IPR036804">
    <property type="entry name" value="CheR_N_sf"/>
</dbReference>
<gene>
    <name evidence="7" type="ORF">SAMN05421842_11355</name>
</gene>
<dbReference type="RefSeq" id="WP_090091384.1">
    <property type="nucleotide sequence ID" value="NZ_FOMG01000013.1"/>
</dbReference>
<evidence type="ECO:0000256" key="1">
    <source>
        <dbReference type="ARBA" id="ARBA00001541"/>
    </source>
</evidence>
<dbReference type="InterPro" id="IPR029063">
    <property type="entry name" value="SAM-dependent_MTases_sf"/>
</dbReference>
<dbReference type="PIRSF" id="PIRSF000410">
    <property type="entry name" value="CheR"/>
    <property type="match status" value="1"/>
</dbReference>
<dbReference type="EC" id="2.1.1.80" evidence="2"/>
<accession>A0A1I1N1U7</accession>
<keyword evidence="4 7" id="KW-0808">Transferase</keyword>
<dbReference type="SMART" id="SM00138">
    <property type="entry name" value="MeTrc"/>
    <property type="match status" value="1"/>
</dbReference>
<evidence type="ECO:0000256" key="3">
    <source>
        <dbReference type="ARBA" id="ARBA00022603"/>
    </source>
</evidence>
<dbReference type="GO" id="GO:0008983">
    <property type="term" value="F:protein-glutamate O-methyltransferase activity"/>
    <property type="evidence" value="ECO:0007669"/>
    <property type="project" value="UniProtKB-EC"/>
</dbReference>
<dbReference type="CDD" id="cd02440">
    <property type="entry name" value="AdoMet_MTases"/>
    <property type="match status" value="1"/>
</dbReference>
<dbReference type="Pfam" id="PF01739">
    <property type="entry name" value="CheR"/>
    <property type="match status" value="1"/>
</dbReference>
<proteinExistence type="predicted"/>
<evidence type="ECO:0000313" key="7">
    <source>
        <dbReference type="EMBL" id="SFC91611.1"/>
    </source>
</evidence>
<evidence type="ECO:0000256" key="4">
    <source>
        <dbReference type="ARBA" id="ARBA00022679"/>
    </source>
</evidence>
<keyword evidence="3 7" id="KW-0489">Methyltransferase</keyword>
<dbReference type="SUPFAM" id="SSF47757">
    <property type="entry name" value="Chemotaxis receptor methyltransferase CheR, N-terminal domain"/>
    <property type="match status" value="1"/>
</dbReference>
<name>A0A1I1N1U7_9CLOT</name>
<evidence type="ECO:0000256" key="2">
    <source>
        <dbReference type="ARBA" id="ARBA00012534"/>
    </source>
</evidence>
<dbReference type="Gene3D" id="1.10.155.10">
    <property type="entry name" value="Chemotaxis receptor methyltransferase CheR, N-terminal domain"/>
    <property type="match status" value="1"/>
</dbReference>
<dbReference type="InterPro" id="IPR000780">
    <property type="entry name" value="CheR_MeTrfase"/>
</dbReference>
<dbReference type="PANTHER" id="PTHR24422:SF19">
    <property type="entry name" value="CHEMOTAXIS PROTEIN METHYLTRANSFERASE"/>
    <property type="match status" value="1"/>
</dbReference>
<keyword evidence="8" id="KW-1185">Reference proteome</keyword>
<protein>
    <recommendedName>
        <fullName evidence="2">protein-glutamate O-methyltransferase</fullName>
        <ecNumber evidence="2">2.1.1.80</ecNumber>
    </recommendedName>
</protein>
<dbReference type="GO" id="GO:0032259">
    <property type="term" value="P:methylation"/>
    <property type="evidence" value="ECO:0007669"/>
    <property type="project" value="UniProtKB-KW"/>
</dbReference>
<comment type="catalytic activity">
    <reaction evidence="1">
        <text>L-glutamyl-[protein] + S-adenosyl-L-methionine = [protein]-L-glutamate 5-O-methyl ester + S-adenosyl-L-homocysteine</text>
        <dbReference type="Rhea" id="RHEA:24452"/>
        <dbReference type="Rhea" id="RHEA-COMP:10208"/>
        <dbReference type="Rhea" id="RHEA-COMP:10311"/>
        <dbReference type="ChEBI" id="CHEBI:29973"/>
        <dbReference type="ChEBI" id="CHEBI:57856"/>
        <dbReference type="ChEBI" id="CHEBI:59789"/>
        <dbReference type="ChEBI" id="CHEBI:82795"/>
        <dbReference type="EC" id="2.1.1.80"/>
    </reaction>
</comment>
<evidence type="ECO:0000313" key="8">
    <source>
        <dbReference type="Proteomes" id="UP000199263"/>
    </source>
</evidence>